<reference evidence="1" key="1">
    <citation type="submission" date="2021-06" db="EMBL/GenBank/DDBJ databases">
        <authorList>
            <person name="Kallberg Y."/>
            <person name="Tangrot J."/>
            <person name="Rosling A."/>
        </authorList>
    </citation>
    <scope>NUCLEOTIDE SEQUENCE</scope>
    <source>
        <strain evidence="1">MA453B</strain>
    </source>
</reference>
<name>A0A9N9P609_9GLOM</name>
<keyword evidence="2" id="KW-1185">Reference proteome</keyword>
<proteinExistence type="predicted"/>
<comment type="caution">
    <text evidence="1">The sequence shown here is derived from an EMBL/GenBank/DDBJ whole genome shotgun (WGS) entry which is preliminary data.</text>
</comment>
<dbReference type="EMBL" id="CAJVPY010042381">
    <property type="protein sequence ID" value="CAG8807295.1"/>
    <property type="molecule type" value="Genomic_DNA"/>
</dbReference>
<feature type="non-terminal residue" evidence="1">
    <location>
        <position position="1"/>
    </location>
</feature>
<accession>A0A9N9P609</accession>
<dbReference type="OrthoDB" id="2471866at2759"/>
<feature type="non-terminal residue" evidence="1">
    <location>
        <position position="55"/>
    </location>
</feature>
<protein>
    <submittedName>
        <fullName evidence="1">25347_t:CDS:1</fullName>
    </submittedName>
</protein>
<gene>
    <name evidence="1" type="ORF">DERYTH_LOCUS24644</name>
</gene>
<organism evidence="1 2">
    <name type="scientific">Dentiscutata erythropus</name>
    <dbReference type="NCBI Taxonomy" id="1348616"/>
    <lineage>
        <taxon>Eukaryota</taxon>
        <taxon>Fungi</taxon>
        <taxon>Fungi incertae sedis</taxon>
        <taxon>Mucoromycota</taxon>
        <taxon>Glomeromycotina</taxon>
        <taxon>Glomeromycetes</taxon>
        <taxon>Diversisporales</taxon>
        <taxon>Gigasporaceae</taxon>
        <taxon>Dentiscutata</taxon>
    </lineage>
</organism>
<evidence type="ECO:0000313" key="1">
    <source>
        <dbReference type="EMBL" id="CAG8807295.1"/>
    </source>
</evidence>
<evidence type="ECO:0000313" key="2">
    <source>
        <dbReference type="Proteomes" id="UP000789405"/>
    </source>
</evidence>
<dbReference type="AlphaFoldDB" id="A0A9N9P609"/>
<sequence>PSWDEESINILGGDFNVNIDPKTNHVSQAMVQSDSTCLQLKNLTNKFINSATLEE</sequence>
<dbReference type="Proteomes" id="UP000789405">
    <property type="component" value="Unassembled WGS sequence"/>
</dbReference>